<sequence length="313" mass="32541">MLAWYPRDHRVVHEEEMIGVLLAGADSGCSRPGPWESADLLLGALRLHARRAVRRVAGSPWQDALAVAGVVGALLVLLRPLTRLAYGLVMSPPQAPEVLLPLVTTVTPVLPAAVALGAAAMNVRMVAAAASWWAAATIAWNWATIQVPYSGAHALTAWPWSDSSLYLAVAAAVALTLSRTPRTALVLLGARRVVAWSLMAVVVLLPVWSSAAPVPPVVSMIVSGVLSDGGSLLVLAVIAAGLALRRPAGRRAVAVLAIPFVVQLTWSTSTTASANGWLTALLKVLALTAILAILGRRAARPAGDGADPLAREA</sequence>
<dbReference type="EMBL" id="QFZU02000120">
    <property type="protein sequence ID" value="RGA02606.1"/>
    <property type="molecule type" value="Genomic_DNA"/>
</dbReference>
<accession>A0ABX9LF58</accession>
<evidence type="ECO:0000313" key="2">
    <source>
        <dbReference type="EMBL" id="RGA02606.1"/>
    </source>
</evidence>
<gene>
    <name evidence="2" type="ORF">DI270_023530</name>
</gene>
<keyword evidence="3" id="KW-1185">Reference proteome</keyword>
<feature type="transmembrane region" description="Helical" evidence="1">
    <location>
        <begin position="98"/>
        <end position="118"/>
    </location>
</feature>
<feature type="transmembrane region" description="Helical" evidence="1">
    <location>
        <begin position="217"/>
        <end position="244"/>
    </location>
</feature>
<evidence type="ECO:0008006" key="4">
    <source>
        <dbReference type="Google" id="ProtNLM"/>
    </source>
</evidence>
<comment type="caution">
    <text evidence="2">The sequence shown here is derived from an EMBL/GenBank/DDBJ whole genome shotgun (WGS) entry which is preliminary data.</text>
</comment>
<dbReference type="Proteomes" id="UP000262538">
    <property type="component" value="Unassembled WGS sequence"/>
</dbReference>
<feature type="transmembrane region" description="Helical" evidence="1">
    <location>
        <begin position="60"/>
        <end position="78"/>
    </location>
</feature>
<feature type="transmembrane region" description="Helical" evidence="1">
    <location>
        <begin position="193"/>
        <end position="211"/>
    </location>
</feature>
<evidence type="ECO:0000256" key="1">
    <source>
        <dbReference type="SAM" id="Phobius"/>
    </source>
</evidence>
<feature type="transmembrane region" description="Helical" evidence="1">
    <location>
        <begin position="125"/>
        <end position="143"/>
    </location>
</feature>
<reference evidence="2 3" key="1">
    <citation type="submission" date="2018-08" db="EMBL/GenBank/DDBJ databases">
        <title>Microbispora. triticiradicis sp. nov., a novel actinomycete isolated from the root of wheat (Triticum aestivum L.)).</title>
        <authorList>
            <person name="Han C."/>
        </authorList>
    </citation>
    <scope>NUCLEOTIDE SEQUENCE [LARGE SCALE GENOMIC DNA]</scope>
    <source>
        <strain evidence="2 3">NEAU-HRDPA2-9</strain>
    </source>
</reference>
<keyword evidence="1" id="KW-0472">Membrane</keyword>
<feature type="transmembrane region" description="Helical" evidence="1">
    <location>
        <begin position="274"/>
        <end position="294"/>
    </location>
</feature>
<evidence type="ECO:0000313" key="3">
    <source>
        <dbReference type="Proteomes" id="UP000262538"/>
    </source>
</evidence>
<proteinExistence type="predicted"/>
<keyword evidence="1" id="KW-1133">Transmembrane helix</keyword>
<organism evidence="2 3">
    <name type="scientific">Microbispora triticiradicis</name>
    <dbReference type="NCBI Taxonomy" id="2200763"/>
    <lineage>
        <taxon>Bacteria</taxon>
        <taxon>Bacillati</taxon>
        <taxon>Actinomycetota</taxon>
        <taxon>Actinomycetes</taxon>
        <taxon>Streptosporangiales</taxon>
        <taxon>Streptosporangiaceae</taxon>
        <taxon>Microbispora</taxon>
    </lineage>
</organism>
<feature type="transmembrane region" description="Helical" evidence="1">
    <location>
        <begin position="163"/>
        <end position="181"/>
    </location>
</feature>
<feature type="transmembrane region" description="Helical" evidence="1">
    <location>
        <begin position="251"/>
        <end position="268"/>
    </location>
</feature>
<keyword evidence="1" id="KW-0812">Transmembrane</keyword>
<name>A0ABX9LF58_9ACTN</name>
<protein>
    <recommendedName>
        <fullName evidence="4">DUF2029 domain-containing protein</fullName>
    </recommendedName>
</protein>